<dbReference type="GeneID" id="96877734"/>
<dbReference type="Proteomes" id="UP001177595">
    <property type="component" value="Chromosome"/>
</dbReference>
<dbReference type="Proteomes" id="UP001177592">
    <property type="component" value="Plasmid paNv_CAN13"/>
</dbReference>
<evidence type="ECO:0000313" key="4">
    <source>
        <dbReference type="EMBL" id="WGM09081.1"/>
    </source>
</evidence>
<geneLocation type="plasmid" evidence="4 6">
    <name>paNv_CAN13</name>
</geneLocation>
<protein>
    <submittedName>
        <fullName evidence="1 2">DNA-packaging protein</fullName>
    </submittedName>
</protein>
<dbReference type="KEGG" id="ans:ArsFIN_27120"/>
<dbReference type="InterPro" id="IPR032066">
    <property type="entry name" value="GP3_package"/>
</dbReference>
<dbReference type="EMBL" id="CP038613">
    <property type="protein sequence ID" value="QBY44135.1"/>
    <property type="molecule type" value="Genomic_DNA"/>
</dbReference>
<dbReference type="Gene3D" id="1.10.132.80">
    <property type="match status" value="1"/>
</dbReference>
<dbReference type="Proteomes" id="UP001177592">
    <property type="component" value="Chromosome"/>
</dbReference>
<keyword evidence="4" id="KW-0614">Plasmid</keyword>
<dbReference type="EMBL" id="CP123523">
    <property type="protein sequence ID" value="WGM04441.1"/>
    <property type="molecule type" value="Genomic_DNA"/>
</dbReference>
<evidence type="ECO:0000313" key="2">
    <source>
        <dbReference type="EMBL" id="WGM02958.1"/>
    </source>
</evidence>
<accession>A0A4P7KVD8</accession>
<dbReference type="EMBL" id="CP123536">
    <property type="protein sequence ID" value="WGM09081.1"/>
    <property type="molecule type" value="Genomic_DNA"/>
</dbReference>
<evidence type="ECO:0000313" key="5">
    <source>
        <dbReference type="Proteomes" id="UP000295134"/>
    </source>
</evidence>
<dbReference type="EMBL" id="CP123504">
    <property type="protein sequence ID" value="WGM02958.1"/>
    <property type="molecule type" value="Genomic_DNA"/>
</dbReference>
<dbReference type="RefSeq" id="WP_135677775.1">
    <property type="nucleotide sequence ID" value="NZ_CP038613.1"/>
</dbReference>
<keyword evidence="6" id="KW-1185">Reference proteome</keyword>
<evidence type="ECO:0000313" key="3">
    <source>
        <dbReference type="EMBL" id="WGM04441.1"/>
    </source>
</evidence>
<dbReference type="Proteomes" id="UP000295134">
    <property type="component" value="Chromosome"/>
</dbReference>
<organism evidence="1 5">
    <name type="scientific">Arsenophonus nasoniae</name>
    <name type="common">son-killer infecting Nasonia vitripennis</name>
    <dbReference type="NCBI Taxonomy" id="638"/>
    <lineage>
        <taxon>Bacteria</taxon>
        <taxon>Pseudomonadati</taxon>
        <taxon>Pseudomonadota</taxon>
        <taxon>Gammaproteobacteria</taxon>
        <taxon>Enterobacterales</taxon>
        <taxon>Morganellaceae</taxon>
        <taxon>Arsenophonus</taxon>
    </lineage>
</organism>
<name>A0A4P7KVD8_9GAMM</name>
<gene>
    <name evidence="1" type="ORF">ArsFIN_27120</name>
    <name evidence="2" type="ORF">QE210_07790</name>
    <name evidence="3" type="ORF">QE258_12475</name>
    <name evidence="4" type="ORF">QE258_27320</name>
</gene>
<reference evidence="1 5" key="1">
    <citation type="submission" date="2019-03" db="EMBL/GenBank/DDBJ databases">
        <title>Long-read sequencing reveals hyperdense prophage content in a complex bacterial symbiont genome.</title>
        <authorList>
            <person name="Frost C.L."/>
            <person name="Siozios S."/>
            <person name="Nadal-Jimenez P."/>
            <person name="Brockhurst M.A."/>
            <person name="King K.C."/>
            <person name="Darby A.C."/>
            <person name="Hurst G.D.D."/>
        </authorList>
    </citation>
    <scope>NUCLEOTIDE SEQUENCE [LARGE SCALE GENOMIC DNA]</scope>
    <source>
        <strain evidence="1 5">FIN</strain>
    </source>
</reference>
<reference evidence="2" key="2">
    <citation type="submission" date="2023-04" db="EMBL/GenBank/DDBJ databases">
        <title>Genome dynamics across the evolutionary transition to endosymbiosis.</title>
        <authorList>
            <person name="Siozios S."/>
            <person name="Nadal-Jimenez P."/>
            <person name="Azagi T."/>
            <person name="Sprong H."/>
            <person name="Frost C.L."/>
            <person name="Parratt S.R."/>
            <person name="Taylor G."/>
            <person name="Brettell L."/>
            <person name="Lew K.C."/>
            <person name="Croft L."/>
            <person name="King K.C."/>
            <person name="Brockhurst M.A."/>
            <person name="Hypsa V."/>
            <person name="Novakova E."/>
            <person name="Darby A.C."/>
            <person name="Hurst G.D.D."/>
        </authorList>
    </citation>
    <scope>NUCLEOTIDE SEQUENCE</scope>
    <source>
        <strain evidence="3">ANv_CAN</strain>
        <strain evidence="2">APv</strain>
        <plasmid evidence="4">paNv_CAN13</plasmid>
    </source>
</reference>
<proteinExistence type="predicted"/>
<dbReference type="Pfam" id="PF16677">
    <property type="entry name" value="GP3_package"/>
    <property type="match status" value="1"/>
</dbReference>
<dbReference type="AlphaFoldDB" id="A0A4P7KVD8"/>
<evidence type="ECO:0000313" key="6">
    <source>
        <dbReference type="Proteomes" id="UP001177592"/>
    </source>
</evidence>
<sequence>MAAPKGNRFWEARSSHGRKPVFENPEQLWQACCEYFEWIENNPLKEEKVFSYQGEITHTNISKMRAMTIMGLCLFLDIDRTTWLAYKAKEGFSIITTRTEEVIYDQKFSGAAADLLNANIIARDLGLKEQSQVEDVTKYKGDRDKRRSRIKELFNRGRSGSDT</sequence>
<evidence type="ECO:0000313" key="1">
    <source>
        <dbReference type="EMBL" id="QBY44135.1"/>
    </source>
</evidence>